<keyword evidence="2" id="KW-1185">Reference proteome</keyword>
<organism evidence="1 2">
    <name type="scientific">Conidiobolus coronatus (strain ATCC 28846 / CBS 209.66 / NRRL 28638)</name>
    <name type="common">Delacroixia coronata</name>
    <dbReference type="NCBI Taxonomy" id="796925"/>
    <lineage>
        <taxon>Eukaryota</taxon>
        <taxon>Fungi</taxon>
        <taxon>Fungi incertae sedis</taxon>
        <taxon>Zoopagomycota</taxon>
        <taxon>Entomophthoromycotina</taxon>
        <taxon>Entomophthoromycetes</taxon>
        <taxon>Entomophthorales</taxon>
        <taxon>Ancylistaceae</taxon>
        <taxon>Conidiobolus</taxon>
    </lineage>
</organism>
<evidence type="ECO:0000313" key="1">
    <source>
        <dbReference type="EMBL" id="KXN64868.1"/>
    </source>
</evidence>
<proteinExistence type="predicted"/>
<sequence>MYSIYPIIKLNPSSNNFLENYFSESYNTKSKEDKLRDIEDLLKRHFYFYSYKVNNGGIAYQYIEKYIEDKLEFSVKNFKEHLYNLYQTTTYIPILKDYFYWAKFMCYRLNIKDYEASINIIFNFLKGLPYTYNSKISSNIYKLKSETNIKEVKDLIQFNMLDISERLSNTNSSVNKLKLLVKEDFDKVQDLSTLGSNNQQTIFKNSISLLQQCLIIFNSSKIESQVLTTITKIFIGYILISMDWDYKREENDLWPSLLSIRATNNTINNYLKLSEGEIGNSHIEYIKKIFNQFKEDNDLSNTEEKNICRRLYLLYDVGIYDGIFSNLINIEEILAVSTEAFQHIINFLHYKVFNNKDISFNSSFKNGIMKVLFSKFSPKNVKPYAQLTATQPQSKFMNKFKF</sequence>
<protein>
    <submittedName>
        <fullName evidence="1">Uncharacterized protein</fullName>
    </submittedName>
</protein>
<dbReference type="Proteomes" id="UP000070444">
    <property type="component" value="Unassembled WGS sequence"/>
</dbReference>
<gene>
    <name evidence="1" type="ORF">CONCODRAFT_74579</name>
</gene>
<accession>A0A137NQ44</accession>
<name>A0A137NQ44_CONC2</name>
<dbReference type="AlphaFoldDB" id="A0A137NQ44"/>
<evidence type="ECO:0000313" key="2">
    <source>
        <dbReference type="Proteomes" id="UP000070444"/>
    </source>
</evidence>
<reference evidence="1 2" key="1">
    <citation type="journal article" date="2015" name="Genome Biol. Evol.">
        <title>Phylogenomic analyses indicate that early fungi evolved digesting cell walls of algal ancestors of land plants.</title>
        <authorList>
            <person name="Chang Y."/>
            <person name="Wang S."/>
            <person name="Sekimoto S."/>
            <person name="Aerts A.L."/>
            <person name="Choi C."/>
            <person name="Clum A."/>
            <person name="LaButti K.M."/>
            <person name="Lindquist E.A."/>
            <person name="Yee Ngan C."/>
            <person name="Ohm R.A."/>
            <person name="Salamov A.A."/>
            <person name="Grigoriev I.V."/>
            <person name="Spatafora J.W."/>
            <person name="Berbee M.L."/>
        </authorList>
    </citation>
    <scope>NUCLEOTIDE SEQUENCE [LARGE SCALE GENOMIC DNA]</scope>
    <source>
        <strain evidence="1 2">NRRL 28638</strain>
    </source>
</reference>
<dbReference type="EMBL" id="KQ965104">
    <property type="protein sequence ID" value="KXN64868.1"/>
    <property type="molecule type" value="Genomic_DNA"/>
</dbReference>